<protein>
    <submittedName>
        <fullName evidence="3">Oxidoreductase</fullName>
    </submittedName>
</protein>
<dbReference type="Pfam" id="PF01408">
    <property type="entry name" value="GFO_IDH_MocA"/>
    <property type="match status" value="1"/>
</dbReference>
<dbReference type="GeneID" id="8924243"/>
<dbReference type="OrthoDB" id="226094at2157"/>
<organism evidence="3 4">
    <name type="scientific">Haloferax volcanii (strain ATCC 29605 / DSM 3757 / JCM 8879 / NBRC 14742 / NCIMB 2012 / VKM B-1768 / DS2)</name>
    <name type="common">Halobacterium volcanii</name>
    <dbReference type="NCBI Taxonomy" id="309800"/>
    <lineage>
        <taxon>Archaea</taxon>
        <taxon>Methanobacteriati</taxon>
        <taxon>Methanobacteriota</taxon>
        <taxon>Stenosarchaea group</taxon>
        <taxon>Halobacteria</taxon>
        <taxon>Halobacteriales</taxon>
        <taxon>Haloferacaceae</taxon>
        <taxon>Haloferax</taxon>
    </lineage>
</organism>
<comment type="caution">
    <text evidence="3">The sequence shown here is derived from an EMBL/GenBank/DDBJ whole genome shotgun (WGS) entry which is preliminary data.</text>
</comment>
<reference evidence="4" key="1">
    <citation type="submission" date="2012-11" db="EMBL/GenBank/DDBJ databases">
        <authorList>
            <person name="Becker E.A."/>
            <person name="Seitzer P."/>
            <person name="Tritt A."/>
            <person name="Larsen D."/>
            <person name="Yao A."/>
            <person name="Wu D."/>
            <person name="Darling A."/>
            <person name="Eisen J.A."/>
            <person name="Facciotti M.T."/>
        </authorList>
    </citation>
    <scope>NUCLEOTIDE SEQUENCE [LARGE SCALE GENOMIC DNA]</scope>
    <source>
        <strain evidence="4">ATCC 29605 / DSM 3757 / JCM 8879 / NBRC 14742 / NCIMB 2012 / VKM B-1768 / DS2</strain>
    </source>
</reference>
<evidence type="ECO:0000259" key="1">
    <source>
        <dbReference type="Pfam" id="PF01408"/>
    </source>
</evidence>
<evidence type="ECO:0000313" key="3">
    <source>
        <dbReference type="EMBL" id="ELY32282.1"/>
    </source>
</evidence>
<dbReference type="RefSeq" id="WP_004042862.1">
    <property type="nucleotide sequence ID" value="NC_013967.1"/>
</dbReference>
<dbReference type="Gene3D" id="3.30.360.10">
    <property type="entry name" value="Dihydrodipicolinate Reductase, domain 2"/>
    <property type="match status" value="1"/>
</dbReference>
<dbReference type="SUPFAM" id="SSF55347">
    <property type="entry name" value="Glyceraldehyde-3-phosphate dehydrogenase-like, C-terminal domain"/>
    <property type="match status" value="1"/>
</dbReference>
<dbReference type="InterPro" id="IPR051450">
    <property type="entry name" value="Gfo/Idh/MocA_Oxidoreductases"/>
</dbReference>
<accession>A0A384KVP9</accession>
<evidence type="ECO:0000259" key="2">
    <source>
        <dbReference type="Pfam" id="PF22725"/>
    </source>
</evidence>
<dbReference type="EMBL" id="AOHU01000047">
    <property type="protein sequence ID" value="ELY32282.1"/>
    <property type="molecule type" value="Genomic_DNA"/>
</dbReference>
<dbReference type="GO" id="GO:0000166">
    <property type="term" value="F:nucleotide binding"/>
    <property type="evidence" value="ECO:0007669"/>
    <property type="project" value="InterPro"/>
</dbReference>
<proteinExistence type="predicted"/>
<dbReference type="Pfam" id="PF22725">
    <property type="entry name" value="GFO_IDH_MocA_C3"/>
    <property type="match status" value="1"/>
</dbReference>
<gene>
    <name evidence="3" type="ORF">C498_08739</name>
</gene>
<dbReference type="Gene3D" id="3.40.50.720">
    <property type="entry name" value="NAD(P)-binding Rossmann-like Domain"/>
    <property type="match status" value="1"/>
</dbReference>
<dbReference type="PANTHER" id="PTHR43377:SF1">
    <property type="entry name" value="BILIVERDIN REDUCTASE A"/>
    <property type="match status" value="1"/>
</dbReference>
<sequence length="366" mass="40028">MSTESSVRVGIVGLGNIGHHHADRLVDLGATLVGGLDIQADARRRFAEKYDVNTYEEKSELFEEVDAVIITTPNRFHEEYAVAALDAGLDVLLEKPLAHSLESAERIAAAAEDADGFCMVGFNNRFANPVEVVRHHYEEGRFGDVTHVEANYVRRRGIPGRGSWFTSKEIAGGGSLIDIGVHAIDLALYFLDFPEVVEVSGVTRSEFGDRDDYTFVEMWGEDVGPEAFDVDDSASAFIRTDEGTTISLEVAWATNRPTNDEFFLRGTEGGVRFDRASHDLQFYEDGVGGGNHLSTTDVETQDNDTHKTEQEAFLAAVAEGEHPGRNTVEQGLAVQRVIDAIYRSSETGEAVRLGAAETETETPPAN</sequence>
<feature type="domain" description="GFO/IDH/MocA-like oxidoreductase" evidence="2">
    <location>
        <begin position="133"/>
        <end position="271"/>
    </location>
</feature>
<dbReference type="InterPro" id="IPR036291">
    <property type="entry name" value="NAD(P)-bd_dom_sf"/>
</dbReference>
<dbReference type="Proteomes" id="UP000011532">
    <property type="component" value="Unassembled WGS sequence"/>
</dbReference>
<feature type="domain" description="Gfo/Idh/MocA-like oxidoreductase N-terminal" evidence="1">
    <location>
        <begin position="7"/>
        <end position="122"/>
    </location>
</feature>
<dbReference type="SUPFAM" id="SSF51735">
    <property type="entry name" value="NAD(P)-binding Rossmann-fold domains"/>
    <property type="match status" value="1"/>
</dbReference>
<dbReference type="PANTHER" id="PTHR43377">
    <property type="entry name" value="BILIVERDIN REDUCTASE A"/>
    <property type="match status" value="1"/>
</dbReference>
<evidence type="ECO:0000313" key="4">
    <source>
        <dbReference type="Proteomes" id="UP000011532"/>
    </source>
</evidence>
<dbReference type="AlphaFoldDB" id="A0A384KVP9"/>
<name>A0A384KVP9_HALVD</name>
<dbReference type="InterPro" id="IPR000683">
    <property type="entry name" value="Gfo/Idh/MocA-like_OxRdtase_N"/>
</dbReference>
<reference evidence="3 4" key="2">
    <citation type="journal article" date="2014" name="PLoS Genet.">
        <title>Phylogenetically driven sequencing of extremely halophilic archaea reveals strategies for static and dynamic osmo-response.</title>
        <authorList>
            <person name="Becker E.A."/>
            <person name="Seitzer P.M."/>
            <person name="Tritt A."/>
            <person name="Larsen D."/>
            <person name="Krusor M."/>
            <person name="Yao A.I."/>
            <person name="Wu D."/>
            <person name="Madern D."/>
            <person name="Eisen J.A."/>
            <person name="Darling A.E."/>
            <person name="Facciotti M.T."/>
        </authorList>
    </citation>
    <scope>NUCLEOTIDE SEQUENCE [LARGE SCALE GENOMIC DNA]</scope>
    <source>
        <strain evidence="4">ATCC 29605 / DSM 3757 / JCM 8879 / NBRC 14742 / NCIMB 2012 / VKM B-1768 / DS2</strain>
    </source>
</reference>
<dbReference type="InterPro" id="IPR055170">
    <property type="entry name" value="GFO_IDH_MocA-like_dom"/>
</dbReference>